<organism evidence="2 3">
    <name type="scientific">Arachnia propionica</name>
    <dbReference type="NCBI Taxonomy" id="1750"/>
    <lineage>
        <taxon>Bacteria</taxon>
        <taxon>Bacillati</taxon>
        <taxon>Actinomycetota</taxon>
        <taxon>Actinomycetes</taxon>
        <taxon>Propionibacteriales</taxon>
        <taxon>Propionibacteriaceae</taxon>
        <taxon>Arachnia</taxon>
    </lineage>
</organism>
<dbReference type="Pfam" id="PF22513">
    <property type="entry name" value="FitA-like_RHH"/>
    <property type="match status" value="1"/>
</dbReference>
<dbReference type="EMBL" id="RQYT01000044">
    <property type="protein sequence ID" value="RRD48325.1"/>
    <property type="molecule type" value="Genomic_DNA"/>
</dbReference>
<dbReference type="SUPFAM" id="SSF47598">
    <property type="entry name" value="Ribbon-helix-helix"/>
    <property type="match status" value="1"/>
</dbReference>
<feature type="domain" description="Antitoxin FitA-like ribbon-helix-helix" evidence="1">
    <location>
        <begin position="2"/>
        <end position="39"/>
    </location>
</feature>
<comment type="caution">
    <text evidence="2">The sequence shown here is derived from an EMBL/GenBank/DDBJ whole genome shotgun (WGS) entry which is preliminary data.</text>
</comment>
<reference evidence="2 3" key="1">
    <citation type="submission" date="2018-11" db="EMBL/GenBank/DDBJ databases">
        <title>Genomes From Bacteria Associated with the Canine Oral Cavity: a Test Case for Automated Genome-Based Taxonomic Assignment.</title>
        <authorList>
            <person name="Coil D.A."/>
            <person name="Jospin G."/>
            <person name="Darling A.E."/>
            <person name="Wallis C."/>
            <person name="Davis I.J."/>
            <person name="Harris S."/>
            <person name="Eisen J.A."/>
            <person name="Holcombe L.J."/>
            <person name="O'Flynn C."/>
        </authorList>
    </citation>
    <scope>NUCLEOTIDE SEQUENCE [LARGE SCALE GENOMIC DNA]</scope>
    <source>
        <strain evidence="2 3">OH2822_COT-296</strain>
    </source>
</reference>
<sequence>MPTLYIRDVPADVAEALKERAAAQGQSLSAFVNAELARVAARVPNAEIAERLRRMDREHGVSRDEILAAVTAGRR</sequence>
<dbReference type="OrthoDB" id="7107936at2"/>
<evidence type="ECO:0000313" key="3">
    <source>
        <dbReference type="Proteomes" id="UP000280935"/>
    </source>
</evidence>
<dbReference type="Proteomes" id="UP000280935">
    <property type="component" value="Unassembled WGS sequence"/>
</dbReference>
<evidence type="ECO:0000313" key="2">
    <source>
        <dbReference type="EMBL" id="RRD48325.1"/>
    </source>
</evidence>
<evidence type="ECO:0000259" key="1">
    <source>
        <dbReference type="Pfam" id="PF22513"/>
    </source>
</evidence>
<protein>
    <submittedName>
        <fullName evidence="2">Antitoxin</fullName>
    </submittedName>
</protein>
<dbReference type="InterPro" id="IPR053853">
    <property type="entry name" value="FitA-like_RHH"/>
</dbReference>
<dbReference type="AlphaFoldDB" id="A0A3P1WPY5"/>
<proteinExistence type="predicted"/>
<dbReference type="GO" id="GO:0006355">
    <property type="term" value="P:regulation of DNA-templated transcription"/>
    <property type="evidence" value="ECO:0007669"/>
    <property type="project" value="InterPro"/>
</dbReference>
<dbReference type="RefSeq" id="WP_125228957.1">
    <property type="nucleotide sequence ID" value="NZ_RQYT01000044.1"/>
</dbReference>
<accession>A0A3P1WPY5</accession>
<dbReference type="InterPro" id="IPR010985">
    <property type="entry name" value="Ribbon_hlx_hlx"/>
</dbReference>
<name>A0A3P1WPY5_9ACTN</name>
<gene>
    <name evidence="2" type="ORF">EII35_13325</name>
</gene>